<keyword evidence="4 13" id="KW-0235">DNA replication</keyword>
<dbReference type="PANTHER" id="PTHR33516">
    <property type="entry name" value="LEXA REPRESSOR"/>
    <property type="match status" value="1"/>
</dbReference>
<dbReference type="CDD" id="cd06529">
    <property type="entry name" value="S24_LexA-like"/>
    <property type="match status" value="1"/>
</dbReference>
<keyword evidence="9 13" id="KW-0238">DNA-binding</keyword>
<dbReference type="AlphaFoldDB" id="R4KLG7"/>
<dbReference type="GO" id="GO:0009432">
    <property type="term" value="P:SOS response"/>
    <property type="evidence" value="ECO:0007669"/>
    <property type="project" value="UniProtKB-UniRule"/>
</dbReference>
<keyword evidence="8 13" id="KW-0805">Transcription regulation</keyword>
<sequence>MALKYNLNKREEEILNFIKNNIHNKGYPPSVREIGQAVGLKSSSTVHSYLRRLESMGLLRRDPAKPRAIELMQNHGKPSKEMISVPVLGKVAAGEPLLALENYDDSFPLPVDFVGHGEFFMLSIKGDSMIEAGILEGDLVLVRRQPCVENGDICVALIEDEATIKRFFKENDHIRLQPENYRLSPLLVKEVQILGKVAGLVRKF</sequence>
<keyword evidence="18" id="KW-1185">Reference proteome</keyword>
<evidence type="ECO:0000256" key="7">
    <source>
        <dbReference type="ARBA" id="ARBA00022813"/>
    </source>
</evidence>
<keyword evidence="12 13" id="KW-0742">SOS response</keyword>
<evidence type="ECO:0000256" key="9">
    <source>
        <dbReference type="ARBA" id="ARBA00023125"/>
    </source>
</evidence>
<comment type="catalytic activity">
    <reaction evidence="13">
        <text>Hydrolysis of Ala-|-Gly bond in repressor LexA.</text>
        <dbReference type="EC" id="3.4.21.88"/>
    </reaction>
</comment>
<dbReference type="KEGG" id="dgi:Desgi_1950"/>
<keyword evidence="10 13" id="KW-0804">Transcription</keyword>
<organism evidence="17 18">
    <name type="scientific">Desulfoscipio gibsoniae DSM 7213</name>
    <dbReference type="NCBI Taxonomy" id="767817"/>
    <lineage>
        <taxon>Bacteria</taxon>
        <taxon>Bacillati</taxon>
        <taxon>Bacillota</taxon>
        <taxon>Clostridia</taxon>
        <taxon>Eubacteriales</taxon>
        <taxon>Desulfallaceae</taxon>
        <taxon>Desulfoscipio</taxon>
    </lineage>
</organism>
<evidence type="ECO:0000256" key="8">
    <source>
        <dbReference type="ARBA" id="ARBA00023015"/>
    </source>
</evidence>
<dbReference type="InterPro" id="IPR039418">
    <property type="entry name" value="LexA-like"/>
</dbReference>
<evidence type="ECO:0000259" key="15">
    <source>
        <dbReference type="Pfam" id="PF00717"/>
    </source>
</evidence>
<dbReference type="HOGENOM" id="CLU_066192_45_1_9"/>
<evidence type="ECO:0000256" key="1">
    <source>
        <dbReference type="ARBA" id="ARBA00007484"/>
    </source>
</evidence>
<feature type="site" description="Cleavage; by autolysis" evidence="13">
    <location>
        <begin position="93"/>
        <end position="94"/>
    </location>
</feature>
<dbReference type="Gene3D" id="1.10.10.10">
    <property type="entry name" value="Winged helix-like DNA-binding domain superfamily/Winged helix DNA-binding domain"/>
    <property type="match status" value="1"/>
</dbReference>
<evidence type="ECO:0000256" key="5">
    <source>
        <dbReference type="ARBA" id="ARBA00022763"/>
    </source>
</evidence>
<dbReference type="PRINTS" id="PR00726">
    <property type="entry name" value="LEXASERPTASE"/>
</dbReference>
<feature type="active site" description="For autocatalytic cleavage activity" evidence="13">
    <location>
        <position position="128"/>
    </location>
</feature>
<keyword evidence="6 13" id="KW-0378">Hydrolase</keyword>
<feature type="domain" description="LexA repressor DNA-binding" evidence="16">
    <location>
        <begin position="6"/>
        <end position="68"/>
    </location>
</feature>
<keyword evidence="7 13" id="KW-0068">Autocatalytic cleavage</keyword>
<dbReference type="SUPFAM" id="SSF51306">
    <property type="entry name" value="LexA/Signal peptidase"/>
    <property type="match status" value="1"/>
</dbReference>
<comment type="subunit">
    <text evidence="2 13">Homodimer.</text>
</comment>
<dbReference type="Proteomes" id="UP000013520">
    <property type="component" value="Chromosome"/>
</dbReference>
<evidence type="ECO:0000256" key="11">
    <source>
        <dbReference type="ARBA" id="ARBA00023204"/>
    </source>
</evidence>
<dbReference type="SUPFAM" id="SSF46785">
    <property type="entry name" value="Winged helix' DNA-binding domain"/>
    <property type="match status" value="1"/>
</dbReference>
<dbReference type="PANTHER" id="PTHR33516:SF2">
    <property type="entry name" value="LEXA REPRESSOR-RELATED"/>
    <property type="match status" value="1"/>
</dbReference>
<evidence type="ECO:0000256" key="6">
    <source>
        <dbReference type="ARBA" id="ARBA00022801"/>
    </source>
</evidence>
<evidence type="ECO:0000256" key="12">
    <source>
        <dbReference type="ARBA" id="ARBA00023236"/>
    </source>
</evidence>
<dbReference type="STRING" id="767817.Desgi_1950"/>
<dbReference type="InterPro" id="IPR006197">
    <property type="entry name" value="Peptidase_S24_LexA"/>
</dbReference>
<feature type="active site" description="For autocatalytic cleavage activity" evidence="13">
    <location>
        <position position="165"/>
    </location>
</feature>
<dbReference type="GO" id="GO:0004252">
    <property type="term" value="F:serine-type endopeptidase activity"/>
    <property type="evidence" value="ECO:0007669"/>
    <property type="project" value="UniProtKB-UniRule"/>
</dbReference>
<evidence type="ECO:0000256" key="10">
    <source>
        <dbReference type="ARBA" id="ARBA00023163"/>
    </source>
</evidence>
<dbReference type="Pfam" id="PF01726">
    <property type="entry name" value="LexA_DNA_bind"/>
    <property type="match status" value="1"/>
</dbReference>
<feature type="domain" description="Peptidase S24/S26A/S26B/S26C" evidence="15">
    <location>
        <begin position="86"/>
        <end position="197"/>
    </location>
</feature>
<evidence type="ECO:0000256" key="14">
    <source>
        <dbReference type="RuleBase" id="RU003991"/>
    </source>
</evidence>
<dbReference type="InterPro" id="IPR036390">
    <property type="entry name" value="WH_DNA-bd_sf"/>
</dbReference>
<dbReference type="InterPro" id="IPR036388">
    <property type="entry name" value="WH-like_DNA-bd_sf"/>
</dbReference>
<feature type="DNA-binding region" description="H-T-H motif" evidence="13">
    <location>
        <begin position="31"/>
        <end position="51"/>
    </location>
</feature>
<comment type="function">
    <text evidence="13">Represses a number of genes involved in the response to DNA damage (SOS response), including recA and lexA. In the presence of single-stranded DNA, RecA interacts with LexA causing an autocatalytic cleavage which disrupts the DNA-binding part of LexA, leading to derepression of the SOS regulon and eventually DNA repair.</text>
</comment>
<name>R4KLG7_9FIRM</name>
<dbReference type="EMBL" id="CP003273">
    <property type="protein sequence ID" value="AGL01395.1"/>
    <property type="molecule type" value="Genomic_DNA"/>
</dbReference>
<dbReference type="InterPro" id="IPR006200">
    <property type="entry name" value="LexA"/>
</dbReference>
<comment type="similarity">
    <text evidence="1 13 14">Belongs to the peptidase S24 family.</text>
</comment>
<dbReference type="FunFam" id="2.10.109.10:FF:000001">
    <property type="entry name" value="LexA repressor"/>
    <property type="match status" value="1"/>
</dbReference>
<keyword evidence="11 13" id="KW-0234">DNA repair</keyword>
<evidence type="ECO:0000313" key="17">
    <source>
        <dbReference type="EMBL" id="AGL01395.1"/>
    </source>
</evidence>
<dbReference type="InterPro" id="IPR006199">
    <property type="entry name" value="LexA_DNA-bd_dom"/>
</dbReference>
<dbReference type="GO" id="GO:0006508">
    <property type="term" value="P:proteolysis"/>
    <property type="evidence" value="ECO:0007669"/>
    <property type="project" value="InterPro"/>
</dbReference>
<dbReference type="GO" id="GO:0045892">
    <property type="term" value="P:negative regulation of DNA-templated transcription"/>
    <property type="evidence" value="ECO:0007669"/>
    <property type="project" value="UniProtKB-UniRule"/>
</dbReference>
<evidence type="ECO:0000313" key="18">
    <source>
        <dbReference type="Proteomes" id="UP000013520"/>
    </source>
</evidence>
<evidence type="ECO:0000256" key="13">
    <source>
        <dbReference type="HAMAP-Rule" id="MF_00015"/>
    </source>
</evidence>
<dbReference type="EC" id="3.4.21.88" evidence="13"/>
<dbReference type="InterPro" id="IPR036286">
    <property type="entry name" value="LexA/Signal_pep-like_sf"/>
</dbReference>
<evidence type="ECO:0000256" key="2">
    <source>
        <dbReference type="ARBA" id="ARBA00011738"/>
    </source>
</evidence>
<dbReference type="InterPro" id="IPR015927">
    <property type="entry name" value="Peptidase_S24_S26A/B/C"/>
</dbReference>
<evidence type="ECO:0000259" key="16">
    <source>
        <dbReference type="Pfam" id="PF01726"/>
    </source>
</evidence>
<dbReference type="NCBIfam" id="TIGR00498">
    <property type="entry name" value="lexA"/>
    <property type="match status" value="1"/>
</dbReference>
<dbReference type="HAMAP" id="MF_00015">
    <property type="entry name" value="LexA"/>
    <property type="match status" value="1"/>
</dbReference>
<reference evidence="17 18" key="1">
    <citation type="submission" date="2012-01" db="EMBL/GenBank/DDBJ databases">
        <title>Complete sequence of Desulfotomaculum gibsoniae DSM 7213.</title>
        <authorList>
            <consortium name="US DOE Joint Genome Institute"/>
            <person name="Lucas S."/>
            <person name="Han J."/>
            <person name="Lapidus A."/>
            <person name="Cheng J.-F."/>
            <person name="Goodwin L."/>
            <person name="Pitluck S."/>
            <person name="Peters L."/>
            <person name="Ovchinnikova G."/>
            <person name="Teshima H."/>
            <person name="Detter J.C."/>
            <person name="Han C."/>
            <person name="Tapia R."/>
            <person name="Land M."/>
            <person name="Hauser L."/>
            <person name="Kyrpides N."/>
            <person name="Ivanova N."/>
            <person name="Pagani I."/>
            <person name="Parshina S."/>
            <person name="Plugge C."/>
            <person name="Muyzer G."/>
            <person name="Kuever J."/>
            <person name="Ivanova A."/>
            <person name="Nazina T."/>
            <person name="Klenk H.-P."/>
            <person name="Brambilla E."/>
            <person name="Spring S."/>
            <person name="Stams A.F."/>
            <person name="Woyke T."/>
        </authorList>
    </citation>
    <scope>NUCLEOTIDE SEQUENCE [LARGE SCALE GENOMIC DNA]</scope>
    <source>
        <strain evidence="17 18">DSM 7213</strain>
    </source>
</reference>
<accession>R4KLG7</accession>
<keyword evidence="5 13" id="KW-0227">DNA damage</keyword>
<gene>
    <name evidence="13" type="primary">lexA</name>
    <name evidence="17" type="ORF">Desgi_1950</name>
</gene>
<dbReference type="FunFam" id="1.10.10.10:FF:000009">
    <property type="entry name" value="LexA repressor"/>
    <property type="match status" value="1"/>
</dbReference>
<protein>
    <recommendedName>
        <fullName evidence="13">LexA repressor</fullName>
        <ecNumber evidence="13">3.4.21.88</ecNumber>
    </recommendedName>
</protein>
<dbReference type="GO" id="GO:0006260">
    <property type="term" value="P:DNA replication"/>
    <property type="evidence" value="ECO:0007669"/>
    <property type="project" value="UniProtKB-UniRule"/>
</dbReference>
<proteinExistence type="inferred from homology"/>
<dbReference type="Pfam" id="PF00717">
    <property type="entry name" value="Peptidase_S24"/>
    <property type="match status" value="1"/>
</dbReference>
<dbReference type="eggNOG" id="COG1974">
    <property type="taxonomic scope" value="Bacteria"/>
</dbReference>
<evidence type="ECO:0000256" key="3">
    <source>
        <dbReference type="ARBA" id="ARBA00022491"/>
    </source>
</evidence>
<dbReference type="InterPro" id="IPR050077">
    <property type="entry name" value="LexA_repressor"/>
</dbReference>
<dbReference type="GO" id="GO:0006281">
    <property type="term" value="P:DNA repair"/>
    <property type="evidence" value="ECO:0007669"/>
    <property type="project" value="UniProtKB-UniRule"/>
</dbReference>
<dbReference type="Gene3D" id="2.10.109.10">
    <property type="entry name" value="Umud Fragment, subunit A"/>
    <property type="match status" value="1"/>
</dbReference>
<dbReference type="GO" id="GO:0003677">
    <property type="term" value="F:DNA binding"/>
    <property type="evidence" value="ECO:0007669"/>
    <property type="project" value="UniProtKB-UniRule"/>
</dbReference>
<keyword evidence="3 13" id="KW-0678">Repressor</keyword>
<evidence type="ECO:0000256" key="4">
    <source>
        <dbReference type="ARBA" id="ARBA00022705"/>
    </source>
</evidence>